<gene>
    <name evidence="1" type="ORF">GC102_24135</name>
</gene>
<proteinExistence type="predicted"/>
<accession>A0ABX1Z606</accession>
<dbReference type="RefSeq" id="WP_171691791.1">
    <property type="nucleotide sequence ID" value="NZ_WHOC01000133.1"/>
</dbReference>
<dbReference type="EMBL" id="WHOC01000133">
    <property type="protein sequence ID" value="NOU88815.1"/>
    <property type="molecule type" value="Genomic_DNA"/>
</dbReference>
<evidence type="ECO:0000313" key="1">
    <source>
        <dbReference type="EMBL" id="NOU88815.1"/>
    </source>
</evidence>
<evidence type="ECO:0000313" key="2">
    <source>
        <dbReference type="Proteomes" id="UP000658690"/>
    </source>
</evidence>
<keyword evidence="2" id="KW-1185">Reference proteome</keyword>
<sequence length="79" mass="9442">MWKQMLLTEQLEIQMDESNHLLEVRLSRTEQEETAIVRLNHAELIQILHTLLEINRSFRGDISYFHSVQDQIKPELDLL</sequence>
<dbReference type="Proteomes" id="UP000658690">
    <property type="component" value="Unassembled WGS sequence"/>
</dbReference>
<name>A0ABX1Z606_9BACL</name>
<protein>
    <submittedName>
        <fullName evidence="1">Uncharacterized protein</fullName>
    </submittedName>
</protein>
<comment type="caution">
    <text evidence="1">The sequence shown here is derived from an EMBL/GenBank/DDBJ whole genome shotgun (WGS) entry which is preliminary data.</text>
</comment>
<organism evidence="1 2">
    <name type="scientific">Paenibacillus germinis</name>
    <dbReference type="NCBI Taxonomy" id="2654979"/>
    <lineage>
        <taxon>Bacteria</taxon>
        <taxon>Bacillati</taxon>
        <taxon>Bacillota</taxon>
        <taxon>Bacilli</taxon>
        <taxon>Bacillales</taxon>
        <taxon>Paenibacillaceae</taxon>
        <taxon>Paenibacillus</taxon>
    </lineage>
</organism>
<reference evidence="1 2" key="1">
    <citation type="submission" date="2019-10" db="EMBL/GenBank/DDBJ databases">
        <title>Description of Paenibacillus choica sp. nov.</title>
        <authorList>
            <person name="Carlier A."/>
            <person name="Qi S."/>
        </authorList>
    </citation>
    <scope>NUCLEOTIDE SEQUENCE [LARGE SCALE GENOMIC DNA]</scope>
    <source>
        <strain evidence="1 2">LMG 31460</strain>
    </source>
</reference>